<dbReference type="InterPro" id="IPR020590">
    <property type="entry name" value="Guanylate_kinase_CS"/>
</dbReference>
<dbReference type="AlphaFoldDB" id="A0A1F6NLY7"/>
<dbReference type="InterPro" id="IPR027417">
    <property type="entry name" value="P-loop_NTPase"/>
</dbReference>
<comment type="similarity">
    <text evidence="1">Belongs to the guanylate kinase family.</text>
</comment>
<accession>A0A1F6NLY7</accession>
<dbReference type="SMART" id="SM00072">
    <property type="entry name" value="GuKc"/>
    <property type="match status" value="1"/>
</dbReference>
<dbReference type="InterPro" id="IPR008145">
    <property type="entry name" value="GK/Ca_channel_bsu"/>
</dbReference>
<dbReference type="Proteomes" id="UP000178349">
    <property type="component" value="Unassembled WGS sequence"/>
</dbReference>
<comment type="caution">
    <text evidence="5">The sequence shown here is derived from an EMBL/GenBank/DDBJ whole genome shotgun (WGS) entry which is preliminary data.</text>
</comment>
<evidence type="ECO:0000256" key="3">
    <source>
        <dbReference type="ARBA" id="ARBA00022777"/>
    </source>
</evidence>
<keyword evidence="3" id="KW-0418">Kinase</keyword>
<dbReference type="CDD" id="cd00071">
    <property type="entry name" value="GMPK"/>
    <property type="match status" value="1"/>
</dbReference>
<dbReference type="EMBL" id="MFQW01000061">
    <property type="protein sequence ID" value="OGH84868.1"/>
    <property type="molecule type" value="Genomic_DNA"/>
</dbReference>
<dbReference type="GO" id="GO:0004385">
    <property type="term" value="F:GMP kinase activity"/>
    <property type="evidence" value="ECO:0007669"/>
    <property type="project" value="TreeGrafter"/>
</dbReference>
<dbReference type="Gene3D" id="3.40.50.300">
    <property type="entry name" value="P-loop containing nucleotide triphosphate hydrolases"/>
    <property type="match status" value="1"/>
</dbReference>
<evidence type="ECO:0000256" key="1">
    <source>
        <dbReference type="ARBA" id="ARBA00005790"/>
    </source>
</evidence>
<sequence>MEKPYPIIIISGPSGAGEDSIIEKLGECIAIERVITTSTRAMRLGESEGHPYHFISKENFKKGIDENKFFEYAQEYNGHWYGVTFEELKRVEESGKVGVWKIEYKGVKKAKELIPNILAIFINAPIEVLKSRIKRRDNASDEYVAERMKYTLEWLKYKDIYDVEVENEEGKLDQSVEEVAVIIRKHLSLDKNGKIL</sequence>
<dbReference type="SUPFAM" id="SSF52540">
    <property type="entry name" value="P-loop containing nucleoside triphosphate hydrolases"/>
    <property type="match status" value="1"/>
</dbReference>
<dbReference type="PANTHER" id="PTHR23117:SF13">
    <property type="entry name" value="GUANYLATE KINASE"/>
    <property type="match status" value="1"/>
</dbReference>
<keyword evidence="2" id="KW-0808">Transferase</keyword>
<dbReference type="PROSITE" id="PS00856">
    <property type="entry name" value="GUANYLATE_KINASE_1"/>
    <property type="match status" value="1"/>
</dbReference>
<gene>
    <name evidence="5" type="ORF">A2493_01260</name>
</gene>
<dbReference type="InterPro" id="IPR008144">
    <property type="entry name" value="Guanylate_kin-like_dom"/>
</dbReference>
<evidence type="ECO:0000259" key="4">
    <source>
        <dbReference type="PROSITE" id="PS50052"/>
    </source>
</evidence>
<dbReference type="PROSITE" id="PS50052">
    <property type="entry name" value="GUANYLATE_KINASE_2"/>
    <property type="match status" value="1"/>
</dbReference>
<dbReference type="GO" id="GO:0005829">
    <property type="term" value="C:cytosol"/>
    <property type="evidence" value="ECO:0007669"/>
    <property type="project" value="TreeGrafter"/>
</dbReference>
<proteinExistence type="inferred from homology"/>
<name>A0A1F6NLY7_9BACT</name>
<evidence type="ECO:0000313" key="6">
    <source>
        <dbReference type="Proteomes" id="UP000178349"/>
    </source>
</evidence>
<evidence type="ECO:0000313" key="5">
    <source>
        <dbReference type="EMBL" id="OGH84868.1"/>
    </source>
</evidence>
<reference evidence="5 6" key="1">
    <citation type="journal article" date="2016" name="Nat. Commun.">
        <title>Thousands of microbial genomes shed light on interconnected biogeochemical processes in an aquifer system.</title>
        <authorList>
            <person name="Anantharaman K."/>
            <person name="Brown C.T."/>
            <person name="Hug L.A."/>
            <person name="Sharon I."/>
            <person name="Castelle C.J."/>
            <person name="Probst A.J."/>
            <person name="Thomas B.C."/>
            <person name="Singh A."/>
            <person name="Wilkins M.J."/>
            <person name="Karaoz U."/>
            <person name="Brodie E.L."/>
            <person name="Williams K.H."/>
            <person name="Hubbard S.S."/>
            <person name="Banfield J.F."/>
        </authorList>
    </citation>
    <scope>NUCLEOTIDE SEQUENCE [LARGE SCALE GENOMIC DNA]</scope>
</reference>
<protein>
    <recommendedName>
        <fullName evidence="4">Guanylate kinase-like domain-containing protein</fullName>
    </recommendedName>
</protein>
<feature type="domain" description="Guanylate kinase-like" evidence="4">
    <location>
        <begin position="5"/>
        <end position="184"/>
    </location>
</feature>
<evidence type="ECO:0000256" key="2">
    <source>
        <dbReference type="ARBA" id="ARBA00022679"/>
    </source>
</evidence>
<dbReference type="PANTHER" id="PTHR23117">
    <property type="entry name" value="GUANYLATE KINASE-RELATED"/>
    <property type="match status" value="1"/>
</dbReference>
<organism evidence="5 6">
    <name type="scientific">Candidatus Magasanikbacteria bacterium RIFOXYC12_FULL_33_11</name>
    <dbReference type="NCBI Taxonomy" id="1798701"/>
    <lineage>
        <taxon>Bacteria</taxon>
        <taxon>Candidatus Magasanikiibacteriota</taxon>
    </lineage>
</organism>
<dbReference type="Pfam" id="PF00625">
    <property type="entry name" value="Guanylate_kin"/>
    <property type="match status" value="1"/>
</dbReference>